<reference evidence="2 3" key="1">
    <citation type="submission" date="2016-10" db="EMBL/GenBank/DDBJ databases">
        <title>Complete genome of the TMA-utilizing, human hosted archaeon Methanomethylophilus alvus Gen. nov, sp. nov., strain Mx-05, derived from a pure culture.</title>
        <authorList>
            <person name="Brugere J.-F."/>
            <person name="Ben Hania W."/>
            <person name="Chaudhary P.P."/>
            <person name="Gaci N."/>
            <person name="Borrel G."/>
            <person name="Cao Van Tuat L."/>
            <person name="Fardeau M.-L."/>
            <person name="Harris H.M.B."/>
            <person name="O'Toole P.W."/>
            <person name="Ollivier B."/>
        </authorList>
    </citation>
    <scope>NUCLEOTIDE SEQUENCE [LARGE SCALE GENOMIC DNA]</scope>
    <source>
        <strain evidence="2 3">Mx-05</strain>
    </source>
</reference>
<keyword evidence="1" id="KW-0812">Transmembrane</keyword>
<gene>
    <name evidence="2" type="ORF">BKD89_04765</name>
</gene>
<dbReference type="GeneID" id="41321753"/>
<dbReference type="AlphaFoldDB" id="A0A3G3IHU2"/>
<proteinExistence type="predicted"/>
<name>A0A3G3IHU2_9ARCH</name>
<dbReference type="EMBL" id="CP017686">
    <property type="protein sequence ID" value="AYQ55114.1"/>
    <property type="molecule type" value="Genomic_DNA"/>
</dbReference>
<feature type="transmembrane region" description="Helical" evidence="1">
    <location>
        <begin position="780"/>
        <end position="802"/>
    </location>
</feature>
<evidence type="ECO:0000313" key="3">
    <source>
        <dbReference type="Proteomes" id="UP000273278"/>
    </source>
</evidence>
<organism evidence="2 3">
    <name type="scientific">Methanomethylophilus alvi</name>
    <dbReference type="NCBI Taxonomy" id="1291540"/>
    <lineage>
        <taxon>Archaea</taxon>
        <taxon>Methanobacteriati</taxon>
        <taxon>Thermoplasmatota</taxon>
        <taxon>Thermoplasmata</taxon>
        <taxon>Methanomassiliicoccales</taxon>
        <taxon>Methanomethylophilaceae</taxon>
        <taxon>Methanomethylophilus</taxon>
    </lineage>
</organism>
<sequence>MISAHKVLLASVAALMLMASAPYILLADTGEGSTSEDPVEVKPYFSLRYDGGALPLYKENITMNGIPMTRWSSEIEGFSEEKVSIEWFKHGTSEKVDPYNDTTLETNYLAGPALAGGYDVLIKYDGQEVYNKYVVIEKTNYVKISQESEFTERIETNNGYDTANYAIVAEMNGKLYAMGYEKSGESHEAEAIEVFANEDDSITLGDTHVLTFIPSKNKFNNSLWDFGTGKRGKGTMLVSGNDIGSFYPPNETYKEYGITVKFSDGESESFSVGGKMMPSGSVITYNAGKDINSTYLRLVKNEDGTVCFTGTSIENDIRDWSPVYFYKEYVEIVEPEFTCIFAGDLNKIYDGTPVTIDTYKDIIISGSYFSWEEVCGYSSKTFEVDEGSALALPYWMKVEDKEGTLWDYSRYVVNDKPTGVISGPKDIGSYILVIKTRNTTSDEFENAVSVKFEITSDHEHTFGDWEKVDDDYHSRSCECGYFEKAEHSWNEGVVTTEPTCTERGEKTYTCSTCDATKTEIVGANGHHLTEWIYFDKDTHRNNCDVCDHFEEGTHTWTTNGPSEDGLTTYICGGCNATKVEATVTAETDGGSATVSGDTISDILSQMEGSADEKRVSIDTAGMGKVVLDQNSVSGLTSADAIVDLTFGEGTLTISKDVLNTVSDGTSPISISMNGVQKEELTDAQKEAVGDGLVFRFEASAGDEKIHELGGTVTVSVKYEPKEGEDVSALKAYYVDDEGELHLVGGYYDGSGHFVFDTDHFSYYVVKGAQENGGGDDGGDMTVYVAVAAVAIILLAVLGFVYMRRH</sequence>
<protein>
    <submittedName>
        <fullName evidence="2">Uncharacterized protein</fullName>
    </submittedName>
</protein>
<evidence type="ECO:0000313" key="2">
    <source>
        <dbReference type="EMBL" id="AYQ55114.1"/>
    </source>
</evidence>
<accession>A0A3G3IHU2</accession>
<dbReference type="RefSeq" id="WP_048097807.1">
    <property type="nucleotide sequence ID" value="NZ_CP017686.1"/>
</dbReference>
<evidence type="ECO:0000256" key="1">
    <source>
        <dbReference type="SAM" id="Phobius"/>
    </source>
</evidence>
<keyword evidence="1" id="KW-1133">Transmembrane helix</keyword>
<keyword evidence="1" id="KW-0472">Membrane</keyword>
<dbReference type="Proteomes" id="UP000273278">
    <property type="component" value="Chromosome"/>
</dbReference>